<comment type="similarity">
    <text evidence="1 7">Belongs to the NDK family.</text>
</comment>
<keyword evidence="3" id="KW-0808">Transferase</keyword>
<keyword evidence="4" id="KW-0547">Nucleotide-binding</keyword>
<dbReference type="PANTHER" id="PTHR46161:SF3">
    <property type="entry name" value="NUCLEOSIDE DIPHOSPHATE KINASE DDB_G0292928-RELATED"/>
    <property type="match status" value="1"/>
</dbReference>
<dbReference type="SUPFAM" id="SSF54919">
    <property type="entry name" value="Nucleoside diphosphate kinase, NDK"/>
    <property type="match status" value="2"/>
</dbReference>
<reference evidence="10" key="1">
    <citation type="submission" date="2017-01" db="EMBL/GenBank/DDBJ databases">
        <authorList>
            <person name="Wang Y."/>
            <person name="White M."/>
            <person name="Kvist S."/>
            <person name="Moncalvo J.-M."/>
        </authorList>
    </citation>
    <scope>NUCLEOTIDE SEQUENCE [LARGE SCALE GENOMIC DNA]</scope>
    <source>
        <strain evidence="10">COL-18-3</strain>
    </source>
</reference>
<organism evidence="9 10">
    <name type="scientific">Zancudomyces culisetae</name>
    <name type="common">Gut fungus</name>
    <name type="synonym">Smittium culisetae</name>
    <dbReference type="NCBI Taxonomy" id="1213189"/>
    <lineage>
        <taxon>Eukaryota</taxon>
        <taxon>Fungi</taxon>
        <taxon>Fungi incertae sedis</taxon>
        <taxon>Zoopagomycota</taxon>
        <taxon>Kickxellomycotina</taxon>
        <taxon>Harpellomycetes</taxon>
        <taxon>Harpellales</taxon>
        <taxon>Legeriomycetaceae</taxon>
        <taxon>Zancudomyces</taxon>
    </lineage>
</organism>
<dbReference type="PANTHER" id="PTHR46161">
    <property type="entry name" value="NUCLEOSIDE DIPHOSPHATE KINASE"/>
    <property type="match status" value="1"/>
</dbReference>
<comment type="caution">
    <text evidence="9">The sequence shown here is derived from an EMBL/GenBank/DDBJ whole genome shotgun (WGS) entry which is preliminary data.</text>
</comment>
<dbReference type="Pfam" id="PF00334">
    <property type="entry name" value="NDK"/>
    <property type="match status" value="1"/>
</dbReference>
<evidence type="ECO:0000313" key="10">
    <source>
        <dbReference type="Proteomes" id="UP000188320"/>
    </source>
</evidence>
<dbReference type="AlphaFoldDB" id="A0A1R1PK67"/>
<dbReference type="Gene3D" id="3.30.70.141">
    <property type="entry name" value="Nucleoside diphosphate kinase-like domain"/>
    <property type="match status" value="2"/>
</dbReference>
<keyword evidence="10" id="KW-1185">Reference proteome</keyword>
<dbReference type="Proteomes" id="UP000188320">
    <property type="component" value="Unassembled WGS sequence"/>
</dbReference>
<protein>
    <recommendedName>
        <fullName evidence="2">Nucleoside diphosphate kinase</fullName>
    </recommendedName>
</protein>
<dbReference type="PROSITE" id="PS51374">
    <property type="entry name" value="NDPK_LIKE"/>
    <property type="match status" value="2"/>
</dbReference>
<evidence type="ECO:0000259" key="8">
    <source>
        <dbReference type="SMART" id="SM00562"/>
    </source>
</evidence>
<evidence type="ECO:0000256" key="2">
    <source>
        <dbReference type="ARBA" id="ARBA00017632"/>
    </source>
</evidence>
<evidence type="ECO:0000256" key="5">
    <source>
        <dbReference type="ARBA" id="ARBA00022777"/>
    </source>
</evidence>
<evidence type="ECO:0000256" key="6">
    <source>
        <dbReference type="ARBA" id="ARBA00022840"/>
    </source>
</evidence>
<evidence type="ECO:0000256" key="1">
    <source>
        <dbReference type="ARBA" id="ARBA00008142"/>
    </source>
</evidence>
<dbReference type="EMBL" id="LSSK01000926">
    <property type="protein sequence ID" value="OMH81329.1"/>
    <property type="molecule type" value="Genomic_DNA"/>
</dbReference>
<evidence type="ECO:0000256" key="4">
    <source>
        <dbReference type="ARBA" id="ARBA00022741"/>
    </source>
</evidence>
<name>A0A1R1PK67_ZANCU</name>
<gene>
    <name evidence="9" type="ORF">AX774_g5217</name>
</gene>
<keyword evidence="6" id="KW-0067">ATP-binding</keyword>
<evidence type="ECO:0000256" key="7">
    <source>
        <dbReference type="PROSITE-ProRule" id="PRU00706"/>
    </source>
</evidence>
<dbReference type="GO" id="GO:0005524">
    <property type="term" value="F:ATP binding"/>
    <property type="evidence" value="ECO:0007669"/>
    <property type="project" value="UniProtKB-KW"/>
</dbReference>
<dbReference type="InterPro" id="IPR036850">
    <property type="entry name" value="NDK-like_dom_sf"/>
</dbReference>
<dbReference type="InterPro" id="IPR034907">
    <property type="entry name" value="NDK-like_dom"/>
</dbReference>
<evidence type="ECO:0000313" key="9">
    <source>
        <dbReference type="EMBL" id="OMH81329.1"/>
    </source>
</evidence>
<proteinExistence type="inferred from homology"/>
<dbReference type="SMART" id="SM00562">
    <property type="entry name" value="NDK"/>
    <property type="match status" value="1"/>
</dbReference>
<evidence type="ECO:0000256" key="3">
    <source>
        <dbReference type="ARBA" id="ARBA00022679"/>
    </source>
</evidence>
<feature type="domain" description="Nucleoside diphosphate kinase-like" evidence="8">
    <location>
        <begin position="155"/>
        <end position="251"/>
    </location>
</feature>
<comment type="caution">
    <text evidence="7">Lacks conserved residue(s) required for the propagation of feature annotation.</text>
</comment>
<accession>A0A1R1PK67</accession>
<keyword evidence="5 9" id="KW-0418">Kinase</keyword>
<sequence length="257" mass="29373">MESTEALVLIKPNGLVEAKYRTILEFLSLNLIEEVDRKLVWLNDTQLKNIYPACIDRKNYQTWSDSITSGVSLALKVRGEGIVFKLLEIEAELKELLGEVANKSGDDSVEITQEIDEASQELDAIFNNSVKEVKSTDYKIDFEKWSKTRAKHTKVQTTVVILKPDVAQNPDNVKRIKEIITNRGFRICSSREKRLSRKDAIRLCKNEGREWSEKEIIFLSTSDSIIMEIEGEEAVFSLNVMAGTRDPEKCEEKQSLR</sequence>
<dbReference type="GO" id="GO:0016301">
    <property type="term" value="F:kinase activity"/>
    <property type="evidence" value="ECO:0007669"/>
    <property type="project" value="UniProtKB-KW"/>
</dbReference>